<sequence length="327" mass="38372">MTKIYELLNPLIQKELPCSNSMPLTATYTNQNNILDSHNNNTNKNTYYVQKQLSSRSCNDSSINGKVFHNNENETKNDSNINSDVQCWLDFVLECSTKKENPSKNVKSNRSNGNNNNNKNETYQTSSSSTYYNSSNTTARNDSNYQSSFNNTTNDKDDYYSKSNIKMKSQTSIQSLCDPKDQEINFSSQRRRSQDIIMKNEFIYDTRKDNTYHNNNNNNECSYDSIQDKNKSNYRPYTNYSKPYPNENEYSNDYYQNEMSQYRNINSSQNLSQSYYSQNYHSRSRSHSQPQTHSESQTYQNDKSRSHSQTQSPVYQSDQQQNFFKFL</sequence>
<protein>
    <submittedName>
        <fullName evidence="2">Uncharacterized protein</fullName>
    </submittedName>
</protein>
<feature type="compositionally biased region" description="Low complexity" evidence="1">
    <location>
        <begin position="103"/>
        <end position="138"/>
    </location>
</feature>
<evidence type="ECO:0000256" key="1">
    <source>
        <dbReference type="SAM" id="MobiDB-lite"/>
    </source>
</evidence>
<keyword evidence="3" id="KW-1185">Reference proteome</keyword>
<gene>
    <name evidence="2" type="ORF">LY90DRAFT_125641</name>
</gene>
<feature type="region of interest" description="Disordered" evidence="1">
    <location>
        <begin position="100"/>
        <end position="156"/>
    </location>
</feature>
<proteinExistence type="predicted"/>
<reference evidence="2 3" key="1">
    <citation type="submission" date="2016-08" db="EMBL/GenBank/DDBJ databases">
        <title>A Parts List for Fungal Cellulosomes Revealed by Comparative Genomics.</title>
        <authorList>
            <consortium name="DOE Joint Genome Institute"/>
            <person name="Haitjema C.H."/>
            <person name="Gilmore S.P."/>
            <person name="Henske J.K."/>
            <person name="Solomon K.V."/>
            <person name="De Groot R."/>
            <person name="Kuo A."/>
            <person name="Mondo S.J."/>
            <person name="Salamov A.A."/>
            <person name="Labutti K."/>
            <person name="Zhao Z."/>
            <person name="Chiniquy J."/>
            <person name="Barry K."/>
            <person name="Brewer H.M."/>
            <person name="Purvine S.O."/>
            <person name="Wright A.T."/>
            <person name="Boxma B."/>
            <person name="Van Alen T."/>
            <person name="Hackstein J.H."/>
            <person name="Baker S.E."/>
            <person name="Grigoriev I.V."/>
            <person name="O'Malley M.A."/>
        </authorList>
    </citation>
    <scope>NUCLEOTIDE SEQUENCE [LARGE SCALE GENOMIC DNA]</scope>
    <source>
        <strain evidence="2 3">G1</strain>
    </source>
</reference>
<feature type="compositionally biased region" description="Polar residues" evidence="1">
    <location>
        <begin position="139"/>
        <end position="153"/>
    </location>
</feature>
<feature type="region of interest" description="Disordered" evidence="1">
    <location>
        <begin position="170"/>
        <end position="192"/>
    </location>
</feature>
<name>A0A1Y2EYG5_9FUNG</name>
<feature type="region of interest" description="Disordered" evidence="1">
    <location>
        <begin position="208"/>
        <end position="252"/>
    </location>
</feature>
<organism evidence="2 3">
    <name type="scientific">Neocallimastix californiae</name>
    <dbReference type="NCBI Taxonomy" id="1754190"/>
    <lineage>
        <taxon>Eukaryota</taxon>
        <taxon>Fungi</taxon>
        <taxon>Fungi incertae sedis</taxon>
        <taxon>Chytridiomycota</taxon>
        <taxon>Chytridiomycota incertae sedis</taxon>
        <taxon>Neocallimastigomycetes</taxon>
        <taxon>Neocallimastigales</taxon>
        <taxon>Neocallimastigaceae</taxon>
        <taxon>Neocallimastix</taxon>
    </lineage>
</organism>
<accession>A0A1Y2EYG5</accession>
<evidence type="ECO:0000313" key="3">
    <source>
        <dbReference type="Proteomes" id="UP000193920"/>
    </source>
</evidence>
<evidence type="ECO:0000313" key="2">
    <source>
        <dbReference type="EMBL" id="ORY75825.1"/>
    </source>
</evidence>
<feature type="region of interest" description="Disordered" evidence="1">
    <location>
        <begin position="274"/>
        <end position="321"/>
    </location>
</feature>
<feature type="compositionally biased region" description="Polar residues" evidence="1">
    <location>
        <begin position="290"/>
        <end position="321"/>
    </location>
</feature>
<comment type="caution">
    <text evidence="2">The sequence shown here is derived from an EMBL/GenBank/DDBJ whole genome shotgun (WGS) entry which is preliminary data.</text>
</comment>
<dbReference type="Proteomes" id="UP000193920">
    <property type="component" value="Unassembled WGS sequence"/>
</dbReference>
<dbReference type="STRING" id="1754190.A0A1Y2EYG5"/>
<dbReference type="AlphaFoldDB" id="A0A1Y2EYG5"/>
<dbReference type="EMBL" id="MCOG01000024">
    <property type="protein sequence ID" value="ORY75825.1"/>
    <property type="molecule type" value="Genomic_DNA"/>
</dbReference>